<evidence type="ECO:0000313" key="2">
    <source>
        <dbReference type="Proteomes" id="UP001209076"/>
    </source>
</evidence>
<gene>
    <name evidence="1" type="ORF">N7603_03515</name>
</gene>
<name>A0ABT2PVH3_9MOLU</name>
<keyword evidence="2" id="KW-1185">Reference proteome</keyword>
<dbReference type="Proteomes" id="UP001209076">
    <property type="component" value="Unassembled WGS sequence"/>
</dbReference>
<proteinExistence type="predicted"/>
<dbReference type="RefSeq" id="WP_262095967.1">
    <property type="nucleotide sequence ID" value="NZ_JAOEGN010000005.1"/>
</dbReference>
<evidence type="ECO:0000313" key="1">
    <source>
        <dbReference type="EMBL" id="MCU0104718.1"/>
    </source>
</evidence>
<comment type="caution">
    <text evidence="1">The sequence shown here is derived from an EMBL/GenBank/DDBJ whole genome shotgun (WGS) entry which is preliminary data.</text>
</comment>
<accession>A0ABT2PVH3</accession>
<sequence>MQRSDYIKALEQLTPELIITNISSYNDDQLDSQVDRVMRFRLMHPKTSKVVINGIIVFLLMTHKGKLPNDRYLKMTLKSFQEEHRLDNAEDILDFIIKRKEYLLKKKNEKQEKRKSYYDNVINPDVSEVFDVTKDIVQDTRNKLEQLRQSKQ</sequence>
<organism evidence="1 2">
    <name type="scientific">Paracholeplasma vituli</name>
    <dbReference type="NCBI Taxonomy" id="69473"/>
    <lineage>
        <taxon>Bacteria</taxon>
        <taxon>Bacillati</taxon>
        <taxon>Mycoplasmatota</taxon>
        <taxon>Mollicutes</taxon>
        <taxon>Acholeplasmatales</taxon>
        <taxon>Acholeplasmataceae</taxon>
        <taxon>Paracholeplasma</taxon>
    </lineage>
</organism>
<dbReference type="EMBL" id="JAOEGN010000005">
    <property type="protein sequence ID" value="MCU0104718.1"/>
    <property type="molecule type" value="Genomic_DNA"/>
</dbReference>
<protein>
    <submittedName>
        <fullName evidence="1">Uncharacterized protein</fullName>
    </submittedName>
</protein>
<reference evidence="2" key="1">
    <citation type="submission" date="2023-07" db="EMBL/GenBank/DDBJ databases">
        <title>Novel Mycoplasma species identified in domestic and wild animals.</title>
        <authorList>
            <person name="Volokhov D.V."/>
            <person name="Furtak V.A."/>
            <person name="Zagorodnyaya T.A."/>
        </authorList>
    </citation>
    <scope>NUCLEOTIDE SEQUENCE [LARGE SCALE GENOMIC DNA]</scope>
    <source>
        <strain evidence="2">92-19</strain>
    </source>
</reference>